<proteinExistence type="predicted"/>
<evidence type="ECO:0000313" key="2">
    <source>
        <dbReference type="Proteomes" id="UP000015104"/>
    </source>
</evidence>
<accession>T1KLV7</accession>
<reference evidence="2" key="1">
    <citation type="submission" date="2011-08" db="EMBL/GenBank/DDBJ databases">
        <authorList>
            <person name="Rombauts S."/>
        </authorList>
    </citation>
    <scope>NUCLEOTIDE SEQUENCE</scope>
    <source>
        <strain evidence="2">London</strain>
    </source>
</reference>
<dbReference type="Proteomes" id="UP000015104">
    <property type="component" value="Unassembled WGS sequence"/>
</dbReference>
<dbReference type="EnsemblMetazoa" id="tetur14g03820.1">
    <property type="protein sequence ID" value="tetur14g03820.1"/>
    <property type="gene ID" value="tetur14g03820"/>
</dbReference>
<reference evidence="1" key="2">
    <citation type="submission" date="2015-06" db="UniProtKB">
        <authorList>
            <consortium name="EnsemblMetazoa"/>
        </authorList>
    </citation>
    <scope>IDENTIFICATION</scope>
</reference>
<dbReference type="HOGENOM" id="CLU_2336296_0_0_1"/>
<dbReference type="AlphaFoldDB" id="T1KLV7"/>
<keyword evidence="2" id="KW-1185">Reference proteome</keyword>
<name>T1KLV7_TETUR</name>
<dbReference type="eggNOG" id="ENOG502SX5C">
    <property type="taxonomic scope" value="Eukaryota"/>
</dbReference>
<evidence type="ECO:0000313" key="1">
    <source>
        <dbReference type="EnsemblMetazoa" id="tetur14g03820.1"/>
    </source>
</evidence>
<dbReference type="EMBL" id="CAEY01000752">
    <property type="status" value="NOT_ANNOTATED_CDS"/>
    <property type="molecule type" value="Genomic_DNA"/>
</dbReference>
<organism evidence="1 2">
    <name type="scientific">Tetranychus urticae</name>
    <name type="common">Two-spotted spider mite</name>
    <dbReference type="NCBI Taxonomy" id="32264"/>
    <lineage>
        <taxon>Eukaryota</taxon>
        <taxon>Metazoa</taxon>
        <taxon>Ecdysozoa</taxon>
        <taxon>Arthropoda</taxon>
        <taxon>Chelicerata</taxon>
        <taxon>Arachnida</taxon>
        <taxon>Acari</taxon>
        <taxon>Acariformes</taxon>
        <taxon>Trombidiformes</taxon>
        <taxon>Prostigmata</taxon>
        <taxon>Eleutherengona</taxon>
        <taxon>Raphignathae</taxon>
        <taxon>Tetranychoidea</taxon>
        <taxon>Tetranychidae</taxon>
        <taxon>Tetranychus</taxon>
    </lineage>
</organism>
<dbReference type="EMBL" id="CAEY01000212">
    <property type="status" value="NOT_ANNOTATED_CDS"/>
    <property type="molecule type" value="Genomic_DNA"/>
</dbReference>
<protein>
    <submittedName>
        <fullName evidence="1">Uncharacterized protein</fullName>
    </submittedName>
</protein>
<dbReference type="EnsemblMetazoa" id="tetur297g00020.1">
    <property type="protein sequence ID" value="tetur297g00020.1"/>
    <property type="gene ID" value="tetur297g00020"/>
</dbReference>
<sequence>MSLVLLSFYQVSAQNDFDKGPTFGDRMNTYKNKSCVKSHQFGCYKGFCWSRCSSQGKKPNNKEWCYTTRGRSHRYGPFRCRSKKDCNPCWKCGGPCTD</sequence>